<feature type="transmembrane region" description="Helical" evidence="8">
    <location>
        <begin position="32"/>
        <end position="50"/>
    </location>
</feature>
<protein>
    <submittedName>
        <fullName evidence="9">Multidrug transporter</fullName>
    </submittedName>
</protein>
<dbReference type="InterPro" id="IPR000390">
    <property type="entry name" value="Small_drug/metabolite_transptr"/>
</dbReference>
<dbReference type="Proteomes" id="UP000030401">
    <property type="component" value="Unassembled WGS sequence"/>
</dbReference>
<dbReference type="InterPro" id="IPR037185">
    <property type="entry name" value="EmrE-like"/>
</dbReference>
<feature type="transmembrane region" description="Helical" evidence="8">
    <location>
        <begin position="84"/>
        <end position="103"/>
    </location>
</feature>
<dbReference type="RefSeq" id="WP_036833634.1">
    <property type="nucleotide sequence ID" value="NZ_AVPG01000008.1"/>
</dbReference>
<gene>
    <name evidence="9" type="ORF">N784_16095</name>
</gene>
<comment type="subcellular location">
    <subcellularLocation>
        <location evidence="1 7">Cell membrane</location>
        <topology evidence="1 7">Multi-pass membrane protein</topology>
    </subcellularLocation>
</comment>
<evidence type="ECO:0000256" key="8">
    <source>
        <dbReference type="SAM" id="Phobius"/>
    </source>
</evidence>
<name>A0A0A5G546_9BACI</name>
<keyword evidence="10" id="KW-1185">Reference proteome</keyword>
<proteinExistence type="inferred from homology"/>
<evidence type="ECO:0000313" key="10">
    <source>
        <dbReference type="Proteomes" id="UP000030401"/>
    </source>
</evidence>
<dbReference type="FunFam" id="1.10.3730.20:FF:000001">
    <property type="entry name" value="Quaternary ammonium compound resistance transporter SugE"/>
    <property type="match status" value="1"/>
</dbReference>
<dbReference type="Gene3D" id="1.10.3730.20">
    <property type="match status" value="1"/>
</dbReference>
<comment type="caution">
    <text evidence="9">The sequence shown here is derived from an EMBL/GenBank/DDBJ whole genome shotgun (WGS) entry which is preliminary data.</text>
</comment>
<dbReference type="AlphaFoldDB" id="A0A0A5G546"/>
<evidence type="ECO:0000256" key="5">
    <source>
        <dbReference type="ARBA" id="ARBA00022989"/>
    </source>
</evidence>
<feature type="transmembrane region" description="Helical" evidence="8">
    <location>
        <begin position="57"/>
        <end position="78"/>
    </location>
</feature>
<dbReference type="GO" id="GO:0022857">
    <property type="term" value="F:transmembrane transporter activity"/>
    <property type="evidence" value="ECO:0007669"/>
    <property type="project" value="InterPro"/>
</dbReference>
<organism evidence="9 10">
    <name type="scientific">Pontibacillus litoralis JSM 072002</name>
    <dbReference type="NCBI Taxonomy" id="1385512"/>
    <lineage>
        <taxon>Bacteria</taxon>
        <taxon>Bacillati</taxon>
        <taxon>Bacillota</taxon>
        <taxon>Bacilli</taxon>
        <taxon>Bacillales</taxon>
        <taxon>Bacillaceae</taxon>
        <taxon>Pontibacillus</taxon>
    </lineage>
</organism>
<keyword evidence="5 8" id="KW-1133">Transmembrane helix</keyword>
<evidence type="ECO:0000313" key="9">
    <source>
        <dbReference type="EMBL" id="KGX87169.1"/>
    </source>
</evidence>
<accession>A0A0A5G546</accession>
<dbReference type="eggNOG" id="COG2076">
    <property type="taxonomic scope" value="Bacteria"/>
</dbReference>
<evidence type="ECO:0000256" key="7">
    <source>
        <dbReference type="RuleBase" id="RU003942"/>
    </source>
</evidence>
<comment type="similarity">
    <text evidence="7">Belongs to the drug/metabolite transporter (DMT) superfamily. Small multidrug resistance (SMR) (TC 2.A.7.1) family.</text>
</comment>
<dbReference type="Pfam" id="PF00893">
    <property type="entry name" value="Multi_Drug_Res"/>
    <property type="match status" value="1"/>
</dbReference>
<evidence type="ECO:0000256" key="2">
    <source>
        <dbReference type="ARBA" id="ARBA00022448"/>
    </source>
</evidence>
<keyword evidence="3" id="KW-1003">Cell membrane</keyword>
<evidence type="ECO:0000256" key="1">
    <source>
        <dbReference type="ARBA" id="ARBA00004651"/>
    </source>
</evidence>
<dbReference type="EMBL" id="AVPG01000008">
    <property type="protein sequence ID" value="KGX87169.1"/>
    <property type="molecule type" value="Genomic_DNA"/>
</dbReference>
<dbReference type="SUPFAM" id="SSF103481">
    <property type="entry name" value="Multidrug resistance efflux transporter EmrE"/>
    <property type="match status" value="1"/>
</dbReference>
<evidence type="ECO:0000256" key="6">
    <source>
        <dbReference type="ARBA" id="ARBA00023136"/>
    </source>
</evidence>
<keyword evidence="4 7" id="KW-0812">Transmembrane</keyword>
<dbReference type="OrthoDB" id="21828at2"/>
<dbReference type="PANTHER" id="PTHR30561:SF0">
    <property type="entry name" value="GUANIDINIUM EXPORTER"/>
    <property type="match status" value="1"/>
</dbReference>
<dbReference type="InterPro" id="IPR045324">
    <property type="entry name" value="Small_multidrug_res"/>
</dbReference>
<dbReference type="STRING" id="1385512.N784_16095"/>
<dbReference type="PANTHER" id="PTHR30561">
    <property type="entry name" value="SMR FAMILY PROTON-DEPENDENT DRUG EFFLUX TRANSPORTER SUGE"/>
    <property type="match status" value="1"/>
</dbReference>
<evidence type="ECO:0000256" key="4">
    <source>
        <dbReference type="ARBA" id="ARBA00022692"/>
    </source>
</evidence>
<evidence type="ECO:0000256" key="3">
    <source>
        <dbReference type="ARBA" id="ARBA00022475"/>
    </source>
</evidence>
<dbReference type="GO" id="GO:0005886">
    <property type="term" value="C:plasma membrane"/>
    <property type="evidence" value="ECO:0007669"/>
    <property type="project" value="UniProtKB-SubCell"/>
</dbReference>
<reference evidence="9 10" key="1">
    <citation type="submission" date="2013-08" db="EMBL/GenBank/DDBJ databases">
        <authorList>
            <person name="Huang J."/>
            <person name="Wang G."/>
        </authorList>
    </citation>
    <scope>NUCLEOTIDE SEQUENCE [LARGE SCALE GENOMIC DNA]</scope>
    <source>
        <strain evidence="9 10">JSM 072002</strain>
    </source>
</reference>
<sequence>MDWILLVIAGVAEVTGVTLLKLSNSFRNKWYTFFMLIAASISFYLLSIALETLPIGTAYGIWTGIGTLGSVLVGMILFKESKQWIRLLFMSCIVIGIVGLKITSA</sequence>
<keyword evidence="2" id="KW-0813">Transport</keyword>
<keyword evidence="6 8" id="KW-0472">Membrane</keyword>